<dbReference type="PANTHER" id="PTHR20883:SF45">
    <property type="entry name" value="PHYTANOYL-COA DIOXYGENASE FAMILY PROTEIN"/>
    <property type="match status" value="1"/>
</dbReference>
<organism evidence="8 9">
    <name type="scientific">Neofusicoccum ribis</name>
    <dbReference type="NCBI Taxonomy" id="45134"/>
    <lineage>
        <taxon>Eukaryota</taxon>
        <taxon>Fungi</taxon>
        <taxon>Dikarya</taxon>
        <taxon>Ascomycota</taxon>
        <taxon>Pezizomycotina</taxon>
        <taxon>Dothideomycetes</taxon>
        <taxon>Dothideomycetes incertae sedis</taxon>
        <taxon>Botryosphaeriales</taxon>
        <taxon>Botryosphaeriaceae</taxon>
        <taxon>Neofusicoccum</taxon>
    </lineage>
</organism>
<keyword evidence="7" id="KW-0408">Iron</keyword>
<evidence type="ECO:0000256" key="5">
    <source>
        <dbReference type="ARBA" id="ARBA00022964"/>
    </source>
</evidence>
<keyword evidence="5" id="KW-0223">Dioxygenase</keyword>
<dbReference type="Pfam" id="PF05721">
    <property type="entry name" value="PhyH"/>
    <property type="match status" value="1"/>
</dbReference>
<keyword evidence="6" id="KW-0560">Oxidoreductase</keyword>
<keyword evidence="4" id="KW-0479">Metal-binding</keyword>
<comment type="similarity">
    <text evidence="2">Belongs to the PhyH family.</text>
</comment>
<evidence type="ECO:0000313" key="9">
    <source>
        <dbReference type="Proteomes" id="UP001521116"/>
    </source>
</evidence>
<evidence type="ECO:0000313" key="8">
    <source>
        <dbReference type="EMBL" id="KAL1631157.1"/>
    </source>
</evidence>
<keyword evidence="9" id="KW-1185">Reference proteome</keyword>
<evidence type="ECO:0000256" key="2">
    <source>
        <dbReference type="ARBA" id="ARBA00005830"/>
    </source>
</evidence>
<sequence>METKCRGNRNIVPFIDKPLQFTFDLLFKNLSKPSLHVMPKLTNKYSSGPQRVNVSTPVKDILFLLKRDGGVIIEKHVNQEVIDQAYTEILPRLEQDKPWDGKFFPGETRRAPGMNAYSPTFTGKMLMHPLYQSVVNHFLSTTNSFWWGEDRRTHVAKPQVSACTAFQVGPGAKDQQIHRDDYIFHNAHSEISEWNDERDLNGRESAVGVFVAGVKTTKANGATRFIPGSHLWGNEQKPNEEDCFYAELAPGDAFFMLASCYHGGSANTTKDEWRLVYGTFCTRGFLRQEENQYLTIPEEVIKAKDQSTQKLLGWGLSDPMMGWVNFEDPMKLLHPNDFKSGPTDLY</sequence>
<evidence type="ECO:0000256" key="4">
    <source>
        <dbReference type="ARBA" id="ARBA00022723"/>
    </source>
</evidence>
<reference evidence="8 9" key="1">
    <citation type="submission" date="2024-02" db="EMBL/GenBank/DDBJ databases">
        <title>De novo assembly and annotation of 12 fungi associated with fruit tree decline syndrome in Ontario, Canada.</title>
        <authorList>
            <person name="Sulman M."/>
            <person name="Ellouze W."/>
            <person name="Ilyukhin E."/>
        </authorList>
    </citation>
    <scope>NUCLEOTIDE SEQUENCE [LARGE SCALE GENOMIC DNA]</scope>
    <source>
        <strain evidence="8 9">M1-105</strain>
    </source>
</reference>
<evidence type="ECO:0000256" key="7">
    <source>
        <dbReference type="ARBA" id="ARBA00023004"/>
    </source>
</evidence>
<proteinExistence type="inferred from homology"/>
<dbReference type="Proteomes" id="UP001521116">
    <property type="component" value="Unassembled WGS sequence"/>
</dbReference>
<dbReference type="EMBL" id="JAJVDC020000041">
    <property type="protein sequence ID" value="KAL1631157.1"/>
    <property type="molecule type" value="Genomic_DNA"/>
</dbReference>
<evidence type="ECO:0000256" key="6">
    <source>
        <dbReference type="ARBA" id="ARBA00023002"/>
    </source>
</evidence>
<evidence type="ECO:0000256" key="3">
    <source>
        <dbReference type="ARBA" id="ARBA00011738"/>
    </source>
</evidence>
<name>A0ABR3SWY3_9PEZI</name>
<dbReference type="Gene3D" id="2.60.120.620">
    <property type="entry name" value="q2cbj1_9rhob like domain"/>
    <property type="match status" value="1"/>
</dbReference>
<comment type="caution">
    <text evidence="8">The sequence shown here is derived from an EMBL/GenBank/DDBJ whole genome shotgun (WGS) entry which is preliminary data.</text>
</comment>
<accession>A0ABR3SWY3</accession>
<comment type="cofactor">
    <cofactor evidence="1">
        <name>Fe cation</name>
        <dbReference type="ChEBI" id="CHEBI:24875"/>
    </cofactor>
</comment>
<dbReference type="PANTHER" id="PTHR20883">
    <property type="entry name" value="PHYTANOYL-COA DIOXYGENASE DOMAIN CONTAINING 1"/>
    <property type="match status" value="1"/>
</dbReference>
<comment type="subunit">
    <text evidence="3">Homodimer.</text>
</comment>
<dbReference type="SUPFAM" id="SSF51197">
    <property type="entry name" value="Clavaminate synthase-like"/>
    <property type="match status" value="1"/>
</dbReference>
<evidence type="ECO:0000256" key="1">
    <source>
        <dbReference type="ARBA" id="ARBA00001962"/>
    </source>
</evidence>
<dbReference type="InterPro" id="IPR008775">
    <property type="entry name" value="Phytyl_CoA_dOase-like"/>
</dbReference>
<evidence type="ECO:0008006" key="10">
    <source>
        <dbReference type="Google" id="ProtNLM"/>
    </source>
</evidence>
<gene>
    <name evidence="8" type="ORF">SLS56_004546</name>
</gene>
<protein>
    <recommendedName>
        <fullName evidence="10">Phytanoyl-CoA dioxygenase</fullName>
    </recommendedName>
</protein>